<evidence type="ECO:0008006" key="3">
    <source>
        <dbReference type="Google" id="ProtNLM"/>
    </source>
</evidence>
<dbReference type="RefSeq" id="WP_097642752.1">
    <property type="nucleotide sequence ID" value="NZ_NQWI01000010.1"/>
</dbReference>
<name>A0A2A6RMS1_9CHLR</name>
<organism evidence="1 2">
    <name type="scientific">Candidatus Viridilinea mediisalina</name>
    <dbReference type="NCBI Taxonomy" id="2024553"/>
    <lineage>
        <taxon>Bacteria</taxon>
        <taxon>Bacillati</taxon>
        <taxon>Chloroflexota</taxon>
        <taxon>Chloroflexia</taxon>
        <taxon>Chloroflexales</taxon>
        <taxon>Chloroflexineae</taxon>
        <taxon>Oscillochloridaceae</taxon>
        <taxon>Candidatus Viridilinea</taxon>
    </lineage>
</organism>
<proteinExistence type="predicted"/>
<dbReference type="Pfam" id="PF13527">
    <property type="entry name" value="Acetyltransf_9"/>
    <property type="match status" value="1"/>
</dbReference>
<dbReference type="OrthoDB" id="157327at2"/>
<sequence>MSKIPWTRELDSGLRMRAVGGLEDIERVAAFDALIHGAGSESTWRTWMRDHPQIQPTDWLLVEEQDTGRIVASLCLLPWRIHYAGIELRSAEQGVVGTLPEYRGRKLQHMLNLRFAELVQAGDFDLSHIQGIPYFYRQFGYEYALPLEAWWRLELHMAPSPPPALGFHCRLANLSDLPALVQFYDQAAAALDVAALRDEALWRYLLGPALHTETAAETWVVGDADGHSVGYFRIAYQGFGQGLIVAEVSLLKPEAALVALAHIRQVAIERQKPFVRLNLPSDTSMVTVARSLGAHDGASYGWQIRLPNPLALLRKLAPVFNQRLAGSIYAQLTREVVFDFYRHACRLSFTSGQLNEVTPIPPGSAPADLTLPPQLFAPLLFGHRSLNDMSPMYPDASTSDSARPLLEVLFPKLRGWLYMPY</sequence>
<dbReference type="Proteomes" id="UP000220527">
    <property type="component" value="Unassembled WGS sequence"/>
</dbReference>
<reference evidence="2" key="1">
    <citation type="submission" date="2017-08" db="EMBL/GenBank/DDBJ databases">
        <authorList>
            <person name="Grouzdev D.S."/>
            <person name="Gaisin V.A."/>
            <person name="Rysina M.S."/>
            <person name="Gorlenko V.M."/>
        </authorList>
    </citation>
    <scope>NUCLEOTIDE SEQUENCE [LARGE SCALE GENOMIC DNA]</scope>
    <source>
        <strain evidence="2">Kir15-3F</strain>
    </source>
</reference>
<accession>A0A2A6RMS1</accession>
<gene>
    <name evidence="1" type="ORF">CJ255_03725</name>
</gene>
<dbReference type="EMBL" id="NQWI01000010">
    <property type="protein sequence ID" value="PDW04384.1"/>
    <property type="molecule type" value="Genomic_DNA"/>
</dbReference>
<dbReference type="AlphaFoldDB" id="A0A2A6RMS1"/>
<dbReference type="SUPFAM" id="SSF55729">
    <property type="entry name" value="Acyl-CoA N-acyltransferases (Nat)"/>
    <property type="match status" value="1"/>
</dbReference>
<evidence type="ECO:0000313" key="1">
    <source>
        <dbReference type="EMBL" id="PDW04384.1"/>
    </source>
</evidence>
<dbReference type="InterPro" id="IPR016181">
    <property type="entry name" value="Acyl_CoA_acyltransferase"/>
</dbReference>
<evidence type="ECO:0000313" key="2">
    <source>
        <dbReference type="Proteomes" id="UP000220527"/>
    </source>
</evidence>
<protein>
    <recommendedName>
        <fullName evidence="3">GNAT family N-acetyltransferase</fullName>
    </recommendedName>
</protein>
<keyword evidence="2" id="KW-1185">Reference proteome</keyword>
<comment type="caution">
    <text evidence="1">The sequence shown here is derived from an EMBL/GenBank/DDBJ whole genome shotgun (WGS) entry which is preliminary data.</text>
</comment>
<dbReference type="Gene3D" id="3.40.630.30">
    <property type="match status" value="2"/>
</dbReference>